<protein>
    <submittedName>
        <fullName evidence="2">DUF4145 domain-containing protein</fullName>
    </submittedName>
</protein>
<dbReference type="Pfam" id="PF13643">
    <property type="entry name" value="DUF4145"/>
    <property type="match status" value="1"/>
</dbReference>
<organism evidence="2 3">
    <name type="scientific">Acinetobacter shaoyimingii</name>
    <dbReference type="NCBI Taxonomy" id="2715164"/>
    <lineage>
        <taxon>Bacteria</taxon>
        <taxon>Pseudomonadati</taxon>
        <taxon>Pseudomonadota</taxon>
        <taxon>Gammaproteobacteria</taxon>
        <taxon>Moraxellales</taxon>
        <taxon>Moraxellaceae</taxon>
        <taxon>Acinetobacter</taxon>
    </lineage>
</organism>
<evidence type="ECO:0000313" key="3">
    <source>
        <dbReference type="Proteomes" id="UP000502297"/>
    </source>
</evidence>
<accession>A0A6G8RXI4</accession>
<evidence type="ECO:0000259" key="1">
    <source>
        <dbReference type="Pfam" id="PF13643"/>
    </source>
</evidence>
<dbReference type="InterPro" id="IPR025285">
    <property type="entry name" value="DUF4145"/>
</dbReference>
<evidence type="ECO:0000313" key="2">
    <source>
        <dbReference type="EMBL" id="QIO06639.1"/>
    </source>
</evidence>
<proteinExistence type="predicted"/>
<keyword evidence="3" id="KW-1185">Reference proteome</keyword>
<dbReference type="Proteomes" id="UP000502297">
    <property type="component" value="Chromosome"/>
</dbReference>
<name>A0A6G8RXI4_9GAMM</name>
<reference evidence="2 3" key="1">
    <citation type="submission" date="2020-03" db="EMBL/GenBank/DDBJ databases">
        <authorList>
            <person name="Zhu W."/>
        </authorList>
    </citation>
    <scope>NUCLEOTIDE SEQUENCE [LARGE SCALE GENOMIC DNA]</scope>
    <source>
        <strain evidence="2 3">323-1</strain>
    </source>
</reference>
<dbReference type="AlphaFoldDB" id="A0A6G8RXI4"/>
<dbReference type="RefSeq" id="WP_166224941.1">
    <property type="nucleotide sequence ID" value="NZ_CP049801.1"/>
</dbReference>
<dbReference type="EMBL" id="CP049801">
    <property type="protein sequence ID" value="QIO06639.1"/>
    <property type="molecule type" value="Genomic_DNA"/>
</dbReference>
<gene>
    <name evidence="2" type="ORF">G8E00_12105</name>
</gene>
<sequence>MKIPELPKTILDQKSFKCPHCGAFAHMKWENLFFTIHDEQGNEHNIQTRVHQARCASCEKENIWYNNREVSGWLALHGIPRPSNDSELLRLFPINEISNTDIPEYLPDMPHDVQELYKEAALIFELSPRSGAALIRLALERLCEHLGVRKKNIKESIEELAKKQIIPLRVAQAADNIRLIGNANVHSGIIGDEVLEDINPAIFTYINLIVDYAITKPKEIDEINALFPEQKRANI</sequence>
<dbReference type="KEGG" id="asha:G8E00_12105"/>
<feature type="domain" description="DUF4145" evidence="1">
    <location>
        <begin position="118"/>
        <end position="190"/>
    </location>
</feature>